<accession>A0A0F7TXG6</accession>
<feature type="transmembrane region" description="Helical" evidence="6">
    <location>
        <begin position="428"/>
        <end position="448"/>
    </location>
</feature>
<dbReference type="InterPro" id="IPR020846">
    <property type="entry name" value="MFS_dom"/>
</dbReference>
<dbReference type="PROSITE" id="PS50850">
    <property type="entry name" value="MFS"/>
    <property type="match status" value="1"/>
</dbReference>
<feature type="transmembrane region" description="Helical" evidence="6">
    <location>
        <begin position="333"/>
        <end position="353"/>
    </location>
</feature>
<reference evidence="9" key="1">
    <citation type="journal article" date="2015" name="Genome Announc.">
        <title>Draft genome sequence of the fungus Penicillium brasilianum MG11.</title>
        <authorList>
            <person name="Horn F."/>
            <person name="Linde J."/>
            <person name="Mattern D.J."/>
            <person name="Walther G."/>
            <person name="Guthke R."/>
            <person name="Brakhage A.A."/>
            <person name="Valiante V."/>
        </authorList>
    </citation>
    <scope>NUCLEOTIDE SEQUENCE [LARGE SCALE GENOMIC DNA]</scope>
    <source>
        <strain evidence="9">MG11</strain>
    </source>
</reference>
<feature type="transmembrane region" description="Helical" evidence="6">
    <location>
        <begin position="90"/>
        <end position="110"/>
    </location>
</feature>
<keyword evidence="5 6" id="KW-0472">Membrane</keyword>
<dbReference type="EMBL" id="CDHK01000008">
    <property type="protein sequence ID" value="CEJ60055.1"/>
    <property type="molecule type" value="Genomic_DNA"/>
</dbReference>
<dbReference type="Gene3D" id="1.20.1250.20">
    <property type="entry name" value="MFS general substrate transporter like domains"/>
    <property type="match status" value="1"/>
</dbReference>
<dbReference type="PANTHER" id="PTHR48022">
    <property type="entry name" value="PLASTIDIC GLUCOSE TRANSPORTER 4"/>
    <property type="match status" value="1"/>
</dbReference>
<gene>
    <name evidence="8" type="ORF">PMG11_08645</name>
</gene>
<feature type="transmembrane region" description="Helical" evidence="6">
    <location>
        <begin position="117"/>
        <end position="135"/>
    </location>
</feature>
<keyword evidence="3 6" id="KW-0812">Transmembrane</keyword>
<dbReference type="PROSITE" id="PS00216">
    <property type="entry name" value="SUGAR_TRANSPORT_1"/>
    <property type="match status" value="1"/>
</dbReference>
<feature type="transmembrane region" description="Helical" evidence="6">
    <location>
        <begin position="147"/>
        <end position="168"/>
    </location>
</feature>
<dbReference type="InterPro" id="IPR005828">
    <property type="entry name" value="MFS_sugar_transport-like"/>
</dbReference>
<evidence type="ECO:0000259" key="7">
    <source>
        <dbReference type="PROSITE" id="PS50850"/>
    </source>
</evidence>
<name>A0A0F7TXG6_PENBI</name>
<evidence type="ECO:0000256" key="4">
    <source>
        <dbReference type="ARBA" id="ARBA00022989"/>
    </source>
</evidence>
<dbReference type="InterPro" id="IPR050360">
    <property type="entry name" value="MFS_Sugar_Transporters"/>
</dbReference>
<dbReference type="InterPro" id="IPR005829">
    <property type="entry name" value="Sugar_transporter_CS"/>
</dbReference>
<feature type="transmembrane region" description="Helical" evidence="6">
    <location>
        <begin position="298"/>
        <end position="321"/>
    </location>
</feature>
<sequence length="513" mass="55726">MPENFVKSSSSHHEWEEPAFLQSDQNLGFRDILQRHGRALLLCCIPFTAAVMFGYDTIVNGAAISMPAFIIYFGEHNASGLYLPSLWTSLWTSMSALAQALAATGTGLLADRIGRKWSGCIAGVISLAGATVQYTAHTRSALLGGKIVSGLGIGMAMAAGTTYASEIVSPRLVPPVQQALVIFILIMQALAMGVIRIFVPDVSEHSFRTVFAIQWGVGALVAIAFALAPESPVYSIVNNKQENAKKLLDWIYSDSADREERFNYLSKTIEEESSQQHASKARYVECFQGTNLKRTLTIMFLFGIVNLGGAPFLSQSIYFLISVGLPAIHVFDISVGGFGLAIIIIIASGILLKNFRRSHILFWGTVINLVFNLVIGALYYGNGDGPKWGIAILMNILISLQAAFMQASGWSIAAEVSSYRLRAKSMSLGMMSQTLTTWIITFVVPYMYNVDSGNLGARTGFVFAGSSVLLLLGVYMLVPDTTGLSTEDLDSFYEAKVPIRQFASHKLAMQAQA</sequence>
<feature type="transmembrane region" description="Helical" evidence="6">
    <location>
        <begin position="180"/>
        <end position="199"/>
    </location>
</feature>
<dbReference type="AlphaFoldDB" id="A0A0F7TXG6"/>
<dbReference type="PANTHER" id="PTHR48022:SF33">
    <property type="entry name" value="SUGAR PERMEASE, PUTATIVE (AFU_ORTHOLOGUE AFUA_6G12040)-RELATED"/>
    <property type="match status" value="1"/>
</dbReference>
<dbReference type="Pfam" id="PF00083">
    <property type="entry name" value="Sugar_tr"/>
    <property type="match status" value="1"/>
</dbReference>
<dbReference type="GO" id="GO:0005351">
    <property type="term" value="F:carbohydrate:proton symporter activity"/>
    <property type="evidence" value="ECO:0007669"/>
    <property type="project" value="TreeGrafter"/>
</dbReference>
<comment type="subcellular location">
    <subcellularLocation>
        <location evidence="1">Membrane</location>
        <topology evidence="1">Multi-pass membrane protein</topology>
    </subcellularLocation>
</comment>
<dbReference type="FunFam" id="1.20.1250.20:FF:000078">
    <property type="entry name" value="MFS maltose transporter, putative"/>
    <property type="match status" value="1"/>
</dbReference>
<feature type="transmembrane region" description="Helical" evidence="6">
    <location>
        <begin position="360"/>
        <end position="382"/>
    </location>
</feature>
<dbReference type="InterPro" id="IPR036259">
    <property type="entry name" value="MFS_trans_sf"/>
</dbReference>
<evidence type="ECO:0000313" key="8">
    <source>
        <dbReference type="EMBL" id="CEJ60055.1"/>
    </source>
</evidence>
<feature type="transmembrane region" description="Helical" evidence="6">
    <location>
        <begin position="388"/>
        <end position="407"/>
    </location>
</feature>
<dbReference type="Proteomes" id="UP000042958">
    <property type="component" value="Unassembled WGS sequence"/>
</dbReference>
<feature type="transmembrane region" description="Helical" evidence="6">
    <location>
        <begin position="39"/>
        <end position="70"/>
    </location>
</feature>
<evidence type="ECO:0000256" key="1">
    <source>
        <dbReference type="ARBA" id="ARBA00004141"/>
    </source>
</evidence>
<evidence type="ECO:0000256" key="2">
    <source>
        <dbReference type="ARBA" id="ARBA00010992"/>
    </source>
</evidence>
<keyword evidence="4 6" id="KW-1133">Transmembrane helix</keyword>
<evidence type="ECO:0000313" key="9">
    <source>
        <dbReference type="Proteomes" id="UP000042958"/>
    </source>
</evidence>
<proteinExistence type="inferred from homology"/>
<feature type="transmembrane region" description="Helical" evidence="6">
    <location>
        <begin position="460"/>
        <end position="478"/>
    </location>
</feature>
<evidence type="ECO:0000256" key="3">
    <source>
        <dbReference type="ARBA" id="ARBA00022692"/>
    </source>
</evidence>
<dbReference type="OrthoDB" id="6612291at2759"/>
<feature type="transmembrane region" description="Helical" evidence="6">
    <location>
        <begin position="211"/>
        <end position="228"/>
    </location>
</feature>
<protein>
    <recommendedName>
        <fullName evidence="7">Major facilitator superfamily (MFS) profile domain-containing protein</fullName>
    </recommendedName>
</protein>
<evidence type="ECO:0000256" key="6">
    <source>
        <dbReference type="SAM" id="Phobius"/>
    </source>
</evidence>
<dbReference type="GO" id="GO:0016020">
    <property type="term" value="C:membrane"/>
    <property type="evidence" value="ECO:0007669"/>
    <property type="project" value="UniProtKB-SubCell"/>
</dbReference>
<dbReference type="SUPFAM" id="SSF103473">
    <property type="entry name" value="MFS general substrate transporter"/>
    <property type="match status" value="1"/>
</dbReference>
<evidence type="ECO:0000256" key="5">
    <source>
        <dbReference type="ARBA" id="ARBA00023136"/>
    </source>
</evidence>
<feature type="domain" description="Major facilitator superfamily (MFS) profile" evidence="7">
    <location>
        <begin position="42"/>
        <end position="482"/>
    </location>
</feature>
<comment type="similarity">
    <text evidence="2">Belongs to the major facilitator superfamily. Sugar transporter (TC 2.A.1.1) family.</text>
</comment>
<organism evidence="8 9">
    <name type="scientific">Penicillium brasilianum</name>
    <dbReference type="NCBI Taxonomy" id="104259"/>
    <lineage>
        <taxon>Eukaryota</taxon>
        <taxon>Fungi</taxon>
        <taxon>Dikarya</taxon>
        <taxon>Ascomycota</taxon>
        <taxon>Pezizomycotina</taxon>
        <taxon>Eurotiomycetes</taxon>
        <taxon>Eurotiomycetidae</taxon>
        <taxon>Eurotiales</taxon>
        <taxon>Aspergillaceae</taxon>
        <taxon>Penicillium</taxon>
    </lineage>
</organism>
<keyword evidence="9" id="KW-1185">Reference proteome</keyword>